<reference evidence="1 2" key="1">
    <citation type="journal article" date="2022" name="bioRxiv">
        <title>The genome of the oomycete Peronosclerospora sorghi, a cosmopolitan pathogen of maize and sorghum, is inflated with dispersed pseudogenes.</title>
        <authorList>
            <person name="Fletcher K."/>
            <person name="Martin F."/>
            <person name="Isakeit T."/>
            <person name="Cavanaugh K."/>
            <person name="Magill C."/>
            <person name="Michelmore R."/>
        </authorList>
    </citation>
    <scope>NUCLEOTIDE SEQUENCE [LARGE SCALE GENOMIC DNA]</scope>
    <source>
        <strain evidence="1">P6</strain>
    </source>
</reference>
<accession>A0ACC0WAR7</accession>
<gene>
    <name evidence="1" type="ORF">PsorP6_007097</name>
</gene>
<evidence type="ECO:0000313" key="2">
    <source>
        <dbReference type="Proteomes" id="UP001163321"/>
    </source>
</evidence>
<keyword evidence="2" id="KW-1185">Reference proteome</keyword>
<name>A0ACC0WAR7_9STRA</name>
<protein>
    <submittedName>
        <fullName evidence="1">Uncharacterized protein</fullName>
    </submittedName>
</protein>
<evidence type="ECO:0000313" key="1">
    <source>
        <dbReference type="EMBL" id="KAI9915647.1"/>
    </source>
</evidence>
<comment type="caution">
    <text evidence="1">The sequence shown here is derived from an EMBL/GenBank/DDBJ whole genome shotgun (WGS) entry which is preliminary data.</text>
</comment>
<dbReference type="Proteomes" id="UP001163321">
    <property type="component" value="Chromosome 3"/>
</dbReference>
<sequence>MKHTRKNLIALLFHMDDEDIVRNVQRGKPSSKQKVVQKRQYLHFTSRVVLIVEQLMNDVKKITLSTL</sequence>
<proteinExistence type="predicted"/>
<dbReference type="EMBL" id="CM047582">
    <property type="protein sequence ID" value="KAI9915647.1"/>
    <property type="molecule type" value="Genomic_DNA"/>
</dbReference>
<organism evidence="1 2">
    <name type="scientific">Peronosclerospora sorghi</name>
    <dbReference type="NCBI Taxonomy" id="230839"/>
    <lineage>
        <taxon>Eukaryota</taxon>
        <taxon>Sar</taxon>
        <taxon>Stramenopiles</taxon>
        <taxon>Oomycota</taxon>
        <taxon>Peronosporomycetes</taxon>
        <taxon>Peronosporales</taxon>
        <taxon>Peronosporaceae</taxon>
        <taxon>Peronosclerospora</taxon>
    </lineage>
</organism>